<evidence type="ECO:0000256" key="1">
    <source>
        <dbReference type="SAM" id="MobiDB-lite"/>
    </source>
</evidence>
<feature type="transmembrane region" description="Helical" evidence="2">
    <location>
        <begin position="176"/>
        <end position="201"/>
    </location>
</feature>
<feature type="transmembrane region" description="Helical" evidence="2">
    <location>
        <begin position="135"/>
        <end position="156"/>
    </location>
</feature>
<dbReference type="Pfam" id="PF11309">
    <property type="entry name" value="DUF3112"/>
    <property type="match status" value="1"/>
</dbReference>
<name>A0A446BV32_9PEZI</name>
<accession>A0A446BV32</accession>
<keyword evidence="2" id="KW-0812">Transmembrane</keyword>
<feature type="region of interest" description="Disordered" evidence="1">
    <location>
        <begin position="1"/>
        <end position="21"/>
    </location>
</feature>
<evidence type="ECO:0000256" key="2">
    <source>
        <dbReference type="SAM" id="Phobius"/>
    </source>
</evidence>
<reference evidence="3 4" key="1">
    <citation type="submission" date="2018-04" db="EMBL/GenBank/DDBJ databases">
        <authorList>
            <person name="Huttner S."/>
            <person name="Dainat J."/>
        </authorList>
    </citation>
    <scope>NUCLEOTIDE SEQUENCE [LARGE SCALE GENOMIC DNA]</scope>
</reference>
<proteinExistence type="predicted"/>
<feature type="transmembrane region" description="Helical" evidence="2">
    <location>
        <begin position="222"/>
        <end position="245"/>
    </location>
</feature>
<dbReference type="AlphaFoldDB" id="A0A446BV32"/>
<keyword evidence="2" id="KW-1133">Transmembrane helix</keyword>
<feature type="transmembrane region" description="Helical" evidence="2">
    <location>
        <begin position="257"/>
        <end position="276"/>
    </location>
</feature>
<dbReference type="InterPro" id="IPR021460">
    <property type="entry name" value="DUF3112"/>
</dbReference>
<dbReference type="EMBL" id="OUUZ01000018">
    <property type="protein sequence ID" value="SPQ26406.1"/>
    <property type="molecule type" value="Genomic_DNA"/>
</dbReference>
<feature type="transmembrane region" description="Helical" evidence="2">
    <location>
        <begin position="33"/>
        <end position="53"/>
    </location>
</feature>
<dbReference type="PANTHER" id="PTHR35184">
    <property type="entry name" value="YALI0C10208P"/>
    <property type="match status" value="1"/>
</dbReference>
<keyword evidence="2" id="KW-0472">Membrane</keyword>
<dbReference type="Proteomes" id="UP000289323">
    <property type="component" value="Unassembled WGS sequence"/>
</dbReference>
<feature type="compositionally biased region" description="Pro residues" evidence="1">
    <location>
        <begin position="11"/>
        <end position="20"/>
    </location>
</feature>
<feature type="transmembrane region" description="Helical" evidence="2">
    <location>
        <begin position="99"/>
        <end position="123"/>
    </location>
</feature>
<evidence type="ECO:0000313" key="4">
    <source>
        <dbReference type="Proteomes" id="UP000289323"/>
    </source>
</evidence>
<protein>
    <submittedName>
        <fullName evidence="3">0cabb335-aec9-46b9-9c20-8ff1c89cb31a</fullName>
    </submittedName>
</protein>
<organism evidence="3 4">
    <name type="scientific">Thermothielavioides terrestris</name>
    <dbReference type="NCBI Taxonomy" id="2587410"/>
    <lineage>
        <taxon>Eukaryota</taxon>
        <taxon>Fungi</taxon>
        <taxon>Dikarya</taxon>
        <taxon>Ascomycota</taxon>
        <taxon>Pezizomycotina</taxon>
        <taxon>Sordariomycetes</taxon>
        <taxon>Sordariomycetidae</taxon>
        <taxon>Sordariales</taxon>
        <taxon>Chaetomiaceae</taxon>
        <taxon>Thermothielavioides</taxon>
    </lineage>
</organism>
<evidence type="ECO:0000313" key="3">
    <source>
        <dbReference type="EMBL" id="SPQ26406.1"/>
    </source>
</evidence>
<dbReference type="PANTHER" id="PTHR35184:SF1">
    <property type="entry name" value="INTEGRAL MEMBRANE PROTEIN"/>
    <property type="match status" value="1"/>
</dbReference>
<gene>
    <name evidence="3" type="ORF">TT172_LOCUS8825</name>
</gene>
<sequence>MSSSSQAVPTAPKPPYPPSTAPLGGIPTPIPDIPISAALVGAFGLAALAHLFLFGRNARRGRRFVFSVLLGVFSCVRMAALALRVAWAREPANANVALAATVLTNAGVLILFIVNLVLALRVVRATHPAAGWSRVAWWGFRGLVATVVAVLVMVVTCSVHSVFTLDARARRMERDVLLFAGVYMTFIALLPAIAVVLAVVLPRRGAYPAEKFGSGSMAAKMVLLAFTSTLLAVGAGFRAAVNFAAKPVNQPQWYHSRPAFYCFIFAIEIVVVYTYLFTRFDKRFYVPPGSSAPGDYSAAGQQQPGSKENVMVVPSYMNEGLY</sequence>
<feature type="transmembrane region" description="Helical" evidence="2">
    <location>
        <begin position="65"/>
        <end position="87"/>
    </location>
</feature>